<dbReference type="Gene3D" id="2.60.210.10">
    <property type="entry name" value="Apoptosis, Tumor Necrosis Factor Receptor Associated Protein 2, Chain A"/>
    <property type="match status" value="2"/>
</dbReference>
<accession>A0A8J5KYT8</accession>
<dbReference type="PANTHER" id="PTHR46162">
    <property type="entry name" value="TRAF-LIKE FAMILY PROTEIN"/>
    <property type="match status" value="1"/>
</dbReference>
<gene>
    <name evidence="2" type="ORF">ZIOFF_041477</name>
</gene>
<dbReference type="PANTHER" id="PTHR46162:SF2">
    <property type="entry name" value="ANKYRIN REPEAT-CONTAINING PROTEIN-RELATED"/>
    <property type="match status" value="1"/>
</dbReference>
<evidence type="ECO:0000313" key="2">
    <source>
        <dbReference type="EMBL" id="KAG6501594.1"/>
    </source>
</evidence>
<evidence type="ECO:0000313" key="3">
    <source>
        <dbReference type="Proteomes" id="UP000734854"/>
    </source>
</evidence>
<dbReference type="InterPro" id="IPR008974">
    <property type="entry name" value="TRAF-like"/>
</dbReference>
<name>A0A8J5KYT8_ZINOF</name>
<sequence length="347" mass="39028">MFSHPRLSARPAHHRLLSCDCPRSALVALHKAYIELFTILLKLRMLKFCGIFKKKDLQEKKAGERTDPFTWMIDGFSTLANRGADTYYSGSFTACGFNWKLRLESVLEEDGEKYVGLYLSHDDAASKNSVIKAIYKLFIYDQLHAEHIQKEGEDYFHNKSHDGFCCKVAWNKFNSSKSGLLFNDCCIFGADVLEACKWDKGISESLSLNKDPTSRIYTWAIKDVSKSNVVLTSEAFAAGGYSWRILIYPNLAINKDSLGVFLTMDNAANLASKTRVYVEYSLCLLDIHNGKHQKLTGKSLFSSGSSGWGWNEFLSWKDVQNPSRGFLHNDTCIIDASVCVLGVDTIA</sequence>
<dbReference type="Proteomes" id="UP000734854">
    <property type="component" value="Unassembled WGS sequence"/>
</dbReference>
<protein>
    <recommendedName>
        <fullName evidence="1">MATH domain-containing protein</fullName>
    </recommendedName>
</protein>
<feature type="domain" description="MATH" evidence="1">
    <location>
        <begin position="66"/>
        <end position="192"/>
    </location>
</feature>
<proteinExistence type="predicted"/>
<dbReference type="AlphaFoldDB" id="A0A8J5KYT8"/>
<dbReference type="SMART" id="SM00061">
    <property type="entry name" value="MATH"/>
    <property type="match status" value="2"/>
</dbReference>
<dbReference type="InterPro" id="IPR002083">
    <property type="entry name" value="MATH/TRAF_dom"/>
</dbReference>
<comment type="caution">
    <text evidence="2">The sequence shown here is derived from an EMBL/GenBank/DDBJ whole genome shotgun (WGS) entry which is preliminary data.</text>
</comment>
<dbReference type="Pfam" id="PF22486">
    <property type="entry name" value="MATH_2"/>
    <property type="match status" value="2"/>
</dbReference>
<feature type="domain" description="MATH" evidence="1">
    <location>
        <begin position="214"/>
        <end position="338"/>
    </location>
</feature>
<dbReference type="PROSITE" id="PS50144">
    <property type="entry name" value="MATH"/>
    <property type="match status" value="2"/>
</dbReference>
<dbReference type="EMBL" id="JACMSC010000011">
    <property type="protein sequence ID" value="KAG6501594.1"/>
    <property type="molecule type" value="Genomic_DNA"/>
</dbReference>
<dbReference type="CDD" id="cd00121">
    <property type="entry name" value="MATH"/>
    <property type="match status" value="2"/>
</dbReference>
<reference evidence="2 3" key="1">
    <citation type="submission" date="2020-08" db="EMBL/GenBank/DDBJ databases">
        <title>Plant Genome Project.</title>
        <authorList>
            <person name="Zhang R.-G."/>
        </authorList>
    </citation>
    <scope>NUCLEOTIDE SEQUENCE [LARGE SCALE GENOMIC DNA]</scope>
    <source>
        <tissue evidence="2">Rhizome</tissue>
    </source>
</reference>
<dbReference type="SUPFAM" id="SSF49599">
    <property type="entry name" value="TRAF domain-like"/>
    <property type="match status" value="2"/>
</dbReference>
<keyword evidence="3" id="KW-1185">Reference proteome</keyword>
<organism evidence="2 3">
    <name type="scientific">Zingiber officinale</name>
    <name type="common">Ginger</name>
    <name type="synonym">Amomum zingiber</name>
    <dbReference type="NCBI Taxonomy" id="94328"/>
    <lineage>
        <taxon>Eukaryota</taxon>
        <taxon>Viridiplantae</taxon>
        <taxon>Streptophyta</taxon>
        <taxon>Embryophyta</taxon>
        <taxon>Tracheophyta</taxon>
        <taxon>Spermatophyta</taxon>
        <taxon>Magnoliopsida</taxon>
        <taxon>Liliopsida</taxon>
        <taxon>Zingiberales</taxon>
        <taxon>Zingiberaceae</taxon>
        <taxon>Zingiber</taxon>
    </lineage>
</organism>
<evidence type="ECO:0000259" key="1">
    <source>
        <dbReference type="PROSITE" id="PS50144"/>
    </source>
</evidence>